<organism evidence="1 2">
    <name type="scientific">Caballeronia udeis</name>
    <dbReference type="NCBI Taxonomy" id="1232866"/>
    <lineage>
        <taxon>Bacteria</taxon>
        <taxon>Pseudomonadati</taxon>
        <taxon>Pseudomonadota</taxon>
        <taxon>Betaproteobacteria</taxon>
        <taxon>Burkholderiales</taxon>
        <taxon>Burkholderiaceae</taxon>
        <taxon>Caballeronia</taxon>
    </lineage>
</organism>
<accession>A0A158I5L8</accession>
<dbReference type="RefSeq" id="WP_062089682.1">
    <property type="nucleotide sequence ID" value="NZ_FCOK02000041.1"/>
</dbReference>
<dbReference type="AlphaFoldDB" id="A0A158I5L8"/>
<sequence length="256" mass="28365">MPTYIDLSVPLENNEFADPRHQRVNIEYTAHAEGGKDLIASFPGARLEDLPEGLGWAVENVHISTHNGTHVDAPWHYHPTMDGGERALTIDELPLGWFFQPGIKLDFRHFEDGYLVTSDDMRRELDRIGHELRPFEIVVVNTSAGARYGQKDYVNSGCGMGRDATLFLANQGVKVVGTDGWSWDAPFVHTARKFAATGDASLIWEGHKAGMEVGYCQIEKLHNLEQLPAKGFRVACFPVKVAHGSAGWTRAVGIID</sequence>
<reference evidence="1 2" key="1">
    <citation type="submission" date="2016-01" db="EMBL/GenBank/DDBJ databases">
        <authorList>
            <person name="Oliw E.H."/>
        </authorList>
    </citation>
    <scope>NUCLEOTIDE SEQUENCE [LARGE SCALE GENOMIC DNA]</scope>
    <source>
        <strain evidence="1">LMG 27134</strain>
    </source>
</reference>
<dbReference type="SUPFAM" id="SSF102198">
    <property type="entry name" value="Putative cyclase"/>
    <property type="match status" value="1"/>
</dbReference>
<dbReference type="GO" id="GO:0019441">
    <property type="term" value="P:L-tryptophan catabolic process to kynurenine"/>
    <property type="evidence" value="ECO:0007669"/>
    <property type="project" value="InterPro"/>
</dbReference>
<protein>
    <submittedName>
        <fullName evidence="1">Putative cyclase</fullName>
    </submittedName>
</protein>
<dbReference type="GO" id="GO:0004061">
    <property type="term" value="F:arylformamidase activity"/>
    <property type="evidence" value="ECO:0007669"/>
    <property type="project" value="InterPro"/>
</dbReference>
<dbReference type="OrthoDB" id="7067800at2"/>
<proteinExistence type="predicted"/>
<dbReference type="PANTHER" id="PTHR43564:SF2">
    <property type="entry name" value="BLR6059 PROTEIN"/>
    <property type="match status" value="1"/>
</dbReference>
<evidence type="ECO:0000313" key="1">
    <source>
        <dbReference type="EMBL" id="SAL51747.1"/>
    </source>
</evidence>
<gene>
    <name evidence="1" type="ORF">AWB69_05319</name>
</gene>
<name>A0A158I5L8_9BURK</name>
<evidence type="ECO:0000313" key="2">
    <source>
        <dbReference type="Proteomes" id="UP000054683"/>
    </source>
</evidence>
<dbReference type="PANTHER" id="PTHR43564">
    <property type="entry name" value="KYNURENINE FORMAMIDASE-LIKE PROTEIN"/>
    <property type="match status" value="1"/>
</dbReference>
<dbReference type="Proteomes" id="UP000054683">
    <property type="component" value="Unassembled WGS sequence"/>
</dbReference>
<dbReference type="InterPro" id="IPR037175">
    <property type="entry name" value="KFase_sf"/>
</dbReference>
<dbReference type="Pfam" id="PF04199">
    <property type="entry name" value="Cyclase"/>
    <property type="match status" value="1"/>
</dbReference>
<dbReference type="EMBL" id="FCOK02000041">
    <property type="protein sequence ID" value="SAL51747.1"/>
    <property type="molecule type" value="Genomic_DNA"/>
</dbReference>
<dbReference type="Gene3D" id="3.50.30.50">
    <property type="entry name" value="Putative cyclase"/>
    <property type="match status" value="1"/>
</dbReference>
<dbReference type="InterPro" id="IPR007325">
    <property type="entry name" value="KFase/CYL"/>
</dbReference>